<accession>A0A142CWQ8</accession>
<dbReference type="InterPro" id="IPR014729">
    <property type="entry name" value="Rossmann-like_a/b/a_fold"/>
</dbReference>
<proteinExistence type="predicted"/>
<dbReference type="Proteomes" id="UP000073604">
    <property type="component" value="Chromosome"/>
</dbReference>
<sequence>MGRGVAFFSGGKDGLYALYLAEREGIDVPYLLTLKTSIGLSPHWENFEALKVLADAVGKELLTFDMKEGSDALAEFIGSLGVDYLIAGDVYLEDHLGWVKLLAEKARVKSLEPLWGRNTRELAEEMLGADFEWAIIAVDREKLGREWLGYIFRSVDDLEDFLSANPHVDPVGEAGEFHTVVLEAPFFEERFGLEVKSVEESERYWWMKFRLVRK</sequence>
<dbReference type="Pfam" id="PF01902">
    <property type="entry name" value="Diphthami_syn_2"/>
    <property type="match status" value="1"/>
</dbReference>
<organism evidence="2 3">
    <name type="scientific">Thermococcus peptonophilus</name>
    <dbReference type="NCBI Taxonomy" id="53952"/>
    <lineage>
        <taxon>Archaea</taxon>
        <taxon>Methanobacteriati</taxon>
        <taxon>Methanobacteriota</taxon>
        <taxon>Thermococci</taxon>
        <taxon>Thermococcales</taxon>
        <taxon>Thermococcaceae</taxon>
        <taxon>Thermococcus</taxon>
    </lineage>
</organism>
<gene>
    <name evidence="2" type="ORF">A0127_08555</name>
</gene>
<keyword evidence="3" id="KW-1185">Reference proteome</keyword>
<dbReference type="SUPFAM" id="SSF52402">
    <property type="entry name" value="Adenine nucleotide alpha hydrolases-like"/>
    <property type="match status" value="1"/>
</dbReference>
<protein>
    <submittedName>
        <fullName evidence="2">ATP pyrophosphatase</fullName>
    </submittedName>
</protein>
<feature type="domain" description="Diphthamide synthase" evidence="1">
    <location>
        <begin position="3"/>
        <end position="212"/>
    </location>
</feature>
<evidence type="ECO:0000313" key="3">
    <source>
        <dbReference type="Proteomes" id="UP000073604"/>
    </source>
</evidence>
<dbReference type="GeneID" id="27140594"/>
<dbReference type="OrthoDB" id="372052at2157"/>
<dbReference type="RefSeq" id="WP_062390357.1">
    <property type="nucleotide sequence ID" value="NZ_CP014750.1"/>
</dbReference>
<dbReference type="Gene3D" id="3.90.1490.10">
    <property type="entry name" value="putative n-type atp pyrophosphatase, domain 2"/>
    <property type="match status" value="1"/>
</dbReference>
<dbReference type="STRING" id="53952.A0127_08555"/>
<dbReference type="CDD" id="cd01994">
    <property type="entry name" value="AANH_PF0828-like"/>
    <property type="match status" value="1"/>
</dbReference>
<evidence type="ECO:0000259" key="1">
    <source>
        <dbReference type="Pfam" id="PF01902"/>
    </source>
</evidence>
<dbReference type="InterPro" id="IPR002761">
    <property type="entry name" value="Diphthami_syn_dom"/>
</dbReference>
<name>A0A142CWQ8_9EURY</name>
<dbReference type="NCBIfam" id="TIGR00290">
    <property type="entry name" value="MJ0570_dom"/>
    <property type="match status" value="1"/>
</dbReference>
<reference evidence="3" key="1">
    <citation type="submission" date="2016-03" db="EMBL/GenBank/DDBJ databases">
        <authorList>
            <person name="Oger P.M."/>
        </authorList>
    </citation>
    <scope>NUCLEOTIDE SEQUENCE [LARGE SCALE GENOMIC DNA]</scope>
    <source>
        <strain evidence="3">OG-1</strain>
    </source>
</reference>
<dbReference type="EMBL" id="CP014750">
    <property type="protein sequence ID" value="AMQ19210.1"/>
    <property type="molecule type" value="Genomic_DNA"/>
</dbReference>
<evidence type="ECO:0000313" key="2">
    <source>
        <dbReference type="EMBL" id="AMQ19210.1"/>
    </source>
</evidence>
<dbReference type="Gene3D" id="3.40.50.620">
    <property type="entry name" value="HUPs"/>
    <property type="match status" value="1"/>
</dbReference>
<dbReference type="AlphaFoldDB" id="A0A142CWQ8"/>
<dbReference type="KEGG" id="tpep:A0127_08555"/>